<feature type="transmembrane region" description="Helical" evidence="1">
    <location>
        <begin position="58"/>
        <end position="78"/>
    </location>
</feature>
<feature type="chain" id="PRO_5041387767" evidence="2">
    <location>
        <begin position="29"/>
        <end position="328"/>
    </location>
</feature>
<protein>
    <submittedName>
        <fullName evidence="3">Uncharacterized protein</fullName>
    </submittedName>
</protein>
<evidence type="ECO:0000313" key="4">
    <source>
        <dbReference type="Proteomes" id="UP001174694"/>
    </source>
</evidence>
<evidence type="ECO:0000256" key="1">
    <source>
        <dbReference type="SAM" id="Phobius"/>
    </source>
</evidence>
<gene>
    <name evidence="3" type="ORF">NKR23_g9285</name>
</gene>
<keyword evidence="4" id="KW-1185">Reference proteome</keyword>
<keyword evidence="2" id="KW-0732">Signal</keyword>
<organism evidence="3 4">
    <name type="scientific">Pleurostoma richardsiae</name>
    <dbReference type="NCBI Taxonomy" id="41990"/>
    <lineage>
        <taxon>Eukaryota</taxon>
        <taxon>Fungi</taxon>
        <taxon>Dikarya</taxon>
        <taxon>Ascomycota</taxon>
        <taxon>Pezizomycotina</taxon>
        <taxon>Sordariomycetes</taxon>
        <taxon>Sordariomycetidae</taxon>
        <taxon>Calosphaeriales</taxon>
        <taxon>Pleurostomataceae</taxon>
        <taxon>Pleurostoma</taxon>
    </lineage>
</organism>
<feature type="transmembrane region" description="Helical" evidence="1">
    <location>
        <begin position="204"/>
        <end position="222"/>
    </location>
</feature>
<feature type="transmembrane region" description="Helical" evidence="1">
    <location>
        <begin position="234"/>
        <end position="259"/>
    </location>
</feature>
<evidence type="ECO:0000256" key="2">
    <source>
        <dbReference type="SAM" id="SignalP"/>
    </source>
</evidence>
<feature type="signal peptide" evidence="2">
    <location>
        <begin position="1"/>
        <end position="28"/>
    </location>
</feature>
<proteinExistence type="predicted"/>
<comment type="caution">
    <text evidence="3">The sequence shown here is derived from an EMBL/GenBank/DDBJ whole genome shotgun (WGS) entry which is preliminary data.</text>
</comment>
<feature type="transmembrane region" description="Helical" evidence="1">
    <location>
        <begin position="90"/>
        <end position="113"/>
    </location>
</feature>
<feature type="transmembrane region" description="Helical" evidence="1">
    <location>
        <begin position="271"/>
        <end position="291"/>
    </location>
</feature>
<sequence>MSVFYQKQPHLLAAIVCLFTFGTDLALAQNAQVKVTLEETFRTPAPPNDAFAQNANHVMVSTTVMFLIAVAFMVVAHIDSRRFNSSVPRAMVLGAAFCVVPEAIDNYLAGCYWSQSHNPKMLMFFLMGREFDYYVGVMWWAFGAILGYLLYAMLLREVKTSTLWICLGLSGLADIILEEILLNYGGIYMYFGHQPLVLIKRFPWWWLFSNVSSLFLSVCLAYRYRNWFNGWKSVFIMALMPFCYIGAFTLSGMPAIFVIQGDFSPLVTQLGGILTCVISLVQTGAMMHLILGRDPFALEQGAPVIKLQNGTTNGKVTNGKAANGTVKW</sequence>
<accession>A0AA38RG88</accession>
<evidence type="ECO:0000313" key="3">
    <source>
        <dbReference type="EMBL" id="KAJ9137265.1"/>
    </source>
</evidence>
<dbReference type="EMBL" id="JANBVO010000035">
    <property type="protein sequence ID" value="KAJ9137265.1"/>
    <property type="molecule type" value="Genomic_DNA"/>
</dbReference>
<dbReference type="Proteomes" id="UP001174694">
    <property type="component" value="Unassembled WGS sequence"/>
</dbReference>
<name>A0AA38RG88_9PEZI</name>
<dbReference type="AlphaFoldDB" id="A0AA38RG88"/>
<reference evidence="3" key="1">
    <citation type="submission" date="2022-07" db="EMBL/GenBank/DDBJ databases">
        <title>Fungi with potential for degradation of polypropylene.</title>
        <authorList>
            <person name="Gostincar C."/>
        </authorList>
    </citation>
    <scope>NUCLEOTIDE SEQUENCE</scope>
    <source>
        <strain evidence="3">EXF-13308</strain>
    </source>
</reference>
<feature type="transmembrane region" description="Helical" evidence="1">
    <location>
        <begin position="133"/>
        <end position="151"/>
    </location>
</feature>
<feature type="transmembrane region" description="Helical" evidence="1">
    <location>
        <begin position="163"/>
        <end position="184"/>
    </location>
</feature>
<keyword evidence="1" id="KW-0472">Membrane</keyword>
<keyword evidence="1" id="KW-0812">Transmembrane</keyword>
<keyword evidence="1" id="KW-1133">Transmembrane helix</keyword>